<accession>A0AAD6N0P7</accession>
<dbReference type="Proteomes" id="UP001215712">
    <property type="component" value="Unassembled WGS sequence"/>
</dbReference>
<evidence type="ECO:0000313" key="4">
    <source>
        <dbReference type="Proteomes" id="UP001215712"/>
    </source>
</evidence>
<comment type="caution">
    <text evidence="3">The sequence shown here is derived from an EMBL/GenBank/DDBJ whole genome shotgun (WGS) entry which is preliminary data.</text>
</comment>
<dbReference type="EMBL" id="JAQJAN010000001">
    <property type="protein sequence ID" value="KAJ5740334.1"/>
    <property type="molecule type" value="Genomic_DNA"/>
</dbReference>
<dbReference type="PANTHER" id="PTHR37017:SF11">
    <property type="entry name" value="ESTERASE_LIPASE_THIOESTERASE DOMAIN-CONTAINING PROTEIN"/>
    <property type="match status" value="1"/>
</dbReference>
<evidence type="ECO:0000256" key="1">
    <source>
        <dbReference type="SAM" id="SignalP"/>
    </source>
</evidence>
<feature type="signal peptide" evidence="1">
    <location>
        <begin position="1"/>
        <end position="16"/>
    </location>
</feature>
<sequence>MTTILLVPGAWITAAAYEPFTQALKAEGHDIRYASYPSLDPPSLSIQDCQADTEAIAAVLRPLVEEGRDVLLVLHSYAGMPGAAAAVGLSRSQRAKEGKCGGVFGLVFIGAFVVPEGLSCAGLQGGNLPPWILLDQPSPHLNIASDPVRNFGADMDPDSVKLLMAELRPHATLAFTSSQPHPAWADKEFEGRSAFIVTANDVAVPKEAQFGMMAATQKTWIVKEIEAGHCSPFFTKKQETVALIQEIINEIPGV</sequence>
<dbReference type="InterPro" id="IPR000073">
    <property type="entry name" value="AB_hydrolase_1"/>
</dbReference>
<keyword evidence="1" id="KW-0732">Signal</keyword>
<dbReference type="Pfam" id="PF12697">
    <property type="entry name" value="Abhydrolase_6"/>
    <property type="match status" value="1"/>
</dbReference>
<reference evidence="3" key="1">
    <citation type="journal article" date="2023" name="IMA Fungus">
        <title>Comparative genomic study of the Penicillium genus elucidates a diverse pangenome and 15 lateral gene transfer events.</title>
        <authorList>
            <person name="Petersen C."/>
            <person name="Sorensen T."/>
            <person name="Nielsen M.R."/>
            <person name="Sondergaard T.E."/>
            <person name="Sorensen J.L."/>
            <person name="Fitzpatrick D.A."/>
            <person name="Frisvad J.C."/>
            <person name="Nielsen K.L."/>
        </authorList>
    </citation>
    <scope>NUCLEOTIDE SEQUENCE</scope>
    <source>
        <strain evidence="3">IBT 17514</strain>
    </source>
</reference>
<dbReference type="InterPro" id="IPR029058">
    <property type="entry name" value="AB_hydrolase_fold"/>
</dbReference>
<proteinExistence type="predicted"/>
<feature type="chain" id="PRO_5042130719" description="AB hydrolase-1 domain-containing protein" evidence="1">
    <location>
        <begin position="17"/>
        <end position="254"/>
    </location>
</feature>
<dbReference type="SUPFAM" id="SSF53474">
    <property type="entry name" value="alpha/beta-Hydrolases"/>
    <property type="match status" value="1"/>
</dbReference>
<feature type="domain" description="AB hydrolase-1" evidence="2">
    <location>
        <begin position="4"/>
        <end position="241"/>
    </location>
</feature>
<protein>
    <recommendedName>
        <fullName evidence="2">AB hydrolase-1 domain-containing protein</fullName>
    </recommendedName>
</protein>
<dbReference type="AlphaFoldDB" id="A0AAD6N0P7"/>
<dbReference type="GO" id="GO:0017000">
    <property type="term" value="P:antibiotic biosynthetic process"/>
    <property type="evidence" value="ECO:0007669"/>
    <property type="project" value="UniProtKB-ARBA"/>
</dbReference>
<dbReference type="InterPro" id="IPR052897">
    <property type="entry name" value="Sec-Metab_Biosynth_Hydrolase"/>
</dbReference>
<dbReference type="PANTHER" id="PTHR37017">
    <property type="entry name" value="AB HYDROLASE-1 DOMAIN-CONTAINING PROTEIN-RELATED"/>
    <property type="match status" value="1"/>
</dbReference>
<reference evidence="3" key="2">
    <citation type="submission" date="2023-01" db="EMBL/GenBank/DDBJ databases">
        <authorList>
            <person name="Petersen C."/>
        </authorList>
    </citation>
    <scope>NUCLEOTIDE SEQUENCE</scope>
    <source>
        <strain evidence="3">IBT 17514</strain>
    </source>
</reference>
<gene>
    <name evidence="3" type="ORF">N7493_000206</name>
</gene>
<dbReference type="GO" id="GO:0072330">
    <property type="term" value="P:monocarboxylic acid biosynthetic process"/>
    <property type="evidence" value="ECO:0007669"/>
    <property type="project" value="UniProtKB-ARBA"/>
</dbReference>
<evidence type="ECO:0000259" key="2">
    <source>
        <dbReference type="Pfam" id="PF12697"/>
    </source>
</evidence>
<dbReference type="Gene3D" id="3.40.50.1820">
    <property type="entry name" value="alpha/beta hydrolase"/>
    <property type="match status" value="1"/>
</dbReference>
<organism evidence="3 4">
    <name type="scientific">Penicillium malachiteum</name>
    <dbReference type="NCBI Taxonomy" id="1324776"/>
    <lineage>
        <taxon>Eukaryota</taxon>
        <taxon>Fungi</taxon>
        <taxon>Dikarya</taxon>
        <taxon>Ascomycota</taxon>
        <taxon>Pezizomycotina</taxon>
        <taxon>Eurotiomycetes</taxon>
        <taxon>Eurotiomycetidae</taxon>
        <taxon>Eurotiales</taxon>
        <taxon>Aspergillaceae</taxon>
        <taxon>Penicillium</taxon>
    </lineage>
</organism>
<evidence type="ECO:0000313" key="3">
    <source>
        <dbReference type="EMBL" id="KAJ5740334.1"/>
    </source>
</evidence>
<name>A0AAD6N0P7_9EURO</name>
<keyword evidence="4" id="KW-1185">Reference proteome</keyword>